<keyword evidence="2" id="KW-1185">Reference proteome</keyword>
<accession>G6ED50</accession>
<evidence type="ECO:0000313" key="2">
    <source>
        <dbReference type="Proteomes" id="UP000004030"/>
    </source>
</evidence>
<protein>
    <submittedName>
        <fullName evidence="1">Uncharacterized protein</fullName>
    </submittedName>
</protein>
<proteinExistence type="predicted"/>
<dbReference type="Proteomes" id="UP000004030">
    <property type="component" value="Unassembled WGS sequence"/>
</dbReference>
<evidence type="ECO:0000313" key="1">
    <source>
        <dbReference type="EMBL" id="EHJ60762.1"/>
    </source>
</evidence>
<comment type="caution">
    <text evidence="1">The sequence shown here is derived from an EMBL/GenBank/DDBJ whole genome shotgun (WGS) entry which is preliminary data.</text>
</comment>
<dbReference type="AlphaFoldDB" id="G6ED50"/>
<dbReference type="PATRIC" id="fig|1088721.3.peg.2250"/>
<dbReference type="EMBL" id="AGFM01000031">
    <property type="protein sequence ID" value="EHJ60762.1"/>
    <property type="molecule type" value="Genomic_DNA"/>
</dbReference>
<gene>
    <name evidence="1" type="ORF">NSU_2271</name>
</gene>
<organism evidence="1 2">
    <name type="scientific">Novosphingobium pentaromativorans US6-1</name>
    <dbReference type="NCBI Taxonomy" id="1088721"/>
    <lineage>
        <taxon>Bacteria</taxon>
        <taxon>Pseudomonadati</taxon>
        <taxon>Pseudomonadota</taxon>
        <taxon>Alphaproteobacteria</taxon>
        <taxon>Sphingomonadales</taxon>
        <taxon>Sphingomonadaceae</taxon>
        <taxon>Novosphingobium</taxon>
    </lineage>
</organism>
<sequence length="40" mass="4236">MSSGRQCGIASSPLVFFFLHNHETICVEGARLAATASGRI</sequence>
<name>G6ED50_9SPHN</name>
<reference evidence="1 2" key="1">
    <citation type="journal article" date="2012" name="J. Bacteriol.">
        <title>Genome sequence of benzo(a)pyrene-degrading bacterium Novosphingobium pentaromativorans US6-1.</title>
        <authorList>
            <person name="Luo Y.R."/>
            <person name="Kang S.G."/>
            <person name="Kim S.J."/>
            <person name="Kim M.R."/>
            <person name="Li N."/>
            <person name="Lee J.H."/>
            <person name="Kwon K.K."/>
        </authorList>
    </citation>
    <scope>NUCLEOTIDE SEQUENCE [LARGE SCALE GENOMIC DNA]</scope>
    <source>
        <strain evidence="1 2">US6-1</strain>
    </source>
</reference>